<feature type="signal peptide" evidence="5">
    <location>
        <begin position="1"/>
        <end position="20"/>
    </location>
</feature>
<evidence type="ECO:0000256" key="1">
    <source>
        <dbReference type="ARBA" id="ARBA00010790"/>
    </source>
</evidence>
<comment type="cofactor">
    <cofactor evidence="3">
        <name>FAD</name>
        <dbReference type="ChEBI" id="CHEBI:57692"/>
    </cofactor>
</comment>
<sequence length="711" mass="75737">MSTTTLAFALCLLCAAISLALPLNSPLLQAYDYIVVGGGTAGLTVANRLSEDPSVNILVLEAGPADHGEDFITVPGMIGNGIGTIYDWNLSTTAQTSMDGKPRDIPQGHGLGGGSLINGMLWSRGEIDDWENIAELGNPGWTWSQMLPYFERSERYWELASEELSATYSIETNTSVHGSVGPVNVSFSDWFWPTSQFLFSALNELGVPTAFDSNDGQIAGASYLPLSLDPIDASRSTARRAYYDSIAARPNLWVATEQYVTQILFDGSSANPNALVSTSDKVPSGGEGSSPGVPGGMFGQTIVSASDYVARRTRRSVPVLQKWWDGVKGLARRQNMAVGATTIRANGVVFAADAGSPREIVTATREVIIAAGAFHSPQLLLLSGIGPAAALQTLKIPVNIDLPGVGSNLHDHGQVWAWYPYNDSAIVTPMDFITNSSFSANAWTDYQGNRTGPLTSTAYDGVAFPALAFISNGSTAITDAASTQTATQYLANNTDGSVGLGFAQQLRMLTQALSDPTRAAYEIINGNDGALTVANMRPLSRGSVVLASPQPFDPPPINPRYGSNPIDAQVLLAALRFNQQLIATDSLSQLDPTQMFPPPAASDDEILQYIAASMQTEYHPAGTCAMMPLALGGVVSPDLLVYGTENLRVVDSSTIPMLPAAHLQAVVLLTFYDSTLGRGYHTRSKQRKPSDVVSVYVVFAPAYHDRGLAIR</sequence>
<feature type="region of interest" description="Disordered" evidence="4">
    <location>
        <begin position="277"/>
        <end position="298"/>
    </location>
</feature>
<evidence type="ECO:0000259" key="6">
    <source>
        <dbReference type="PROSITE" id="PS00624"/>
    </source>
</evidence>
<dbReference type="GO" id="GO:0016614">
    <property type="term" value="F:oxidoreductase activity, acting on CH-OH group of donors"/>
    <property type="evidence" value="ECO:0007669"/>
    <property type="project" value="InterPro"/>
</dbReference>
<dbReference type="EMBL" id="JAVRRL010000005">
    <property type="protein sequence ID" value="KAK5117340.1"/>
    <property type="molecule type" value="Genomic_DNA"/>
</dbReference>
<dbReference type="PANTHER" id="PTHR11552">
    <property type="entry name" value="GLUCOSE-METHANOL-CHOLINE GMC OXIDOREDUCTASE"/>
    <property type="match status" value="1"/>
</dbReference>
<keyword evidence="5" id="KW-0732">Signal</keyword>
<comment type="similarity">
    <text evidence="1">Belongs to the GMC oxidoreductase family.</text>
</comment>
<dbReference type="Gene3D" id="3.30.560.10">
    <property type="entry name" value="Glucose Oxidase, domain 3"/>
    <property type="match status" value="2"/>
</dbReference>
<dbReference type="Gene3D" id="3.50.50.60">
    <property type="entry name" value="FAD/NAD(P)-binding domain"/>
    <property type="match status" value="2"/>
</dbReference>
<name>A0AAN7THY6_9PEZI</name>
<comment type="caution">
    <text evidence="7">The sequence shown here is derived from an EMBL/GenBank/DDBJ whole genome shotgun (WGS) entry which is preliminary data.</text>
</comment>
<feature type="compositionally biased region" description="Gly residues" evidence="4">
    <location>
        <begin position="285"/>
        <end position="298"/>
    </location>
</feature>
<dbReference type="AlphaFoldDB" id="A0AAN7THY6"/>
<dbReference type="InterPro" id="IPR000172">
    <property type="entry name" value="GMC_OxRdtase_N"/>
</dbReference>
<evidence type="ECO:0000256" key="3">
    <source>
        <dbReference type="PIRSR" id="PIRSR000137-2"/>
    </source>
</evidence>
<dbReference type="Pfam" id="PF00732">
    <property type="entry name" value="GMC_oxred_N"/>
    <property type="match status" value="2"/>
</dbReference>
<evidence type="ECO:0000256" key="5">
    <source>
        <dbReference type="SAM" id="SignalP"/>
    </source>
</evidence>
<dbReference type="SUPFAM" id="SSF51905">
    <property type="entry name" value="FAD/NAD(P)-binding domain"/>
    <property type="match status" value="1"/>
</dbReference>
<evidence type="ECO:0000256" key="2">
    <source>
        <dbReference type="PIRSR" id="PIRSR000137-1"/>
    </source>
</evidence>
<keyword evidence="3" id="KW-0274">FAD</keyword>
<feature type="active site" description="Proton acceptor" evidence="2">
    <location>
        <position position="662"/>
    </location>
</feature>
<organism evidence="7 8">
    <name type="scientific">Meristemomyces frigidus</name>
    <dbReference type="NCBI Taxonomy" id="1508187"/>
    <lineage>
        <taxon>Eukaryota</taxon>
        <taxon>Fungi</taxon>
        <taxon>Dikarya</taxon>
        <taxon>Ascomycota</taxon>
        <taxon>Pezizomycotina</taxon>
        <taxon>Dothideomycetes</taxon>
        <taxon>Dothideomycetidae</taxon>
        <taxon>Mycosphaerellales</taxon>
        <taxon>Teratosphaeriaceae</taxon>
        <taxon>Meristemomyces</taxon>
    </lineage>
</organism>
<dbReference type="Proteomes" id="UP001310890">
    <property type="component" value="Unassembled WGS sequence"/>
</dbReference>
<dbReference type="PROSITE" id="PS00624">
    <property type="entry name" value="GMC_OXRED_2"/>
    <property type="match status" value="1"/>
</dbReference>
<feature type="domain" description="Glucose-methanol-choline oxidoreductase N-terminal" evidence="6">
    <location>
        <begin position="372"/>
        <end position="386"/>
    </location>
</feature>
<dbReference type="PIRSF" id="PIRSF000137">
    <property type="entry name" value="Alcohol_oxidase"/>
    <property type="match status" value="1"/>
</dbReference>
<dbReference type="InterPro" id="IPR012132">
    <property type="entry name" value="GMC_OxRdtase"/>
</dbReference>
<reference evidence="7" key="1">
    <citation type="submission" date="2023-08" db="EMBL/GenBank/DDBJ databases">
        <title>Black Yeasts Isolated from many extreme environments.</title>
        <authorList>
            <person name="Coleine C."/>
            <person name="Stajich J.E."/>
            <person name="Selbmann L."/>
        </authorList>
    </citation>
    <scope>NUCLEOTIDE SEQUENCE</scope>
    <source>
        <strain evidence="7">CCFEE 5401</strain>
    </source>
</reference>
<feature type="chain" id="PRO_5043014498" description="Glucose-methanol-choline oxidoreductase N-terminal domain-containing protein" evidence="5">
    <location>
        <begin position="21"/>
        <end position="711"/>
    </location>
</feature>
<protein>
    <recommendedName>
        <fullName evidence="6">Glucose-methanol-choline oxidoreductase N-terminal domain-containing protein</fullName>
    </recommendedName>
</protein>
<evidence type="ECO:0000256" key="4">
    <source>
        <dbReference type="SAM" id="MobiDB-lite"/>
    </source>
</evidence>
<dbReference type="PANTHER" id="PTHR11552:SF115">
    <property type="entry name" value="DEHYDROGENASE XPTC-RELATED"/>
    <property type="match status" value="1"/>
</dbReference>
<gene>
    <name evidence="7" type="ORF">LTR62_005957</name>
</gene>
<accession>A0AAN7THY6</accession>
<dbReference type="SUPFAM" id="SSF54373">
    <property type="entry name" value="FAD-linked reductases, C-terminal domain"/>
    <property type="match status" value="1"/>
</dbReference>
<feature type="active site" description="Proton donor" evidence="2">
    <location>
        <position position="619"/>
    </location>
</feature>
<dbReference type="GO" id="GO:0050660">
    <property type="term" value="F:flavin adenine dinucleotide binding"/>
    <property type="evidence" value="ECO:0007669"/>
    <property type="project" value="InterPro"/>
</dbReference>
<dbReference type="InterPro" id="IPR036188">
    <property type="entry name" value="FAD/NAD-bd_sf"/>
</dbReference>
<dbReference type="InterPro" id="IPR007867">
    <property type="entry name" value="GMC_OxRtase_C"/>
</dbReference>
<keyword evidence="3" id="KW-0285">Flavoprotein</keyword>
<evidence type="ECO:0000313" key="8">
    <source>
        <dbReference type="Proteomes" id="UP001310890"/>
    </source>
</evidence>
<evidence type="ECO:0000313" key="7">
    <source>
        <dbReference type="EMBL" id="KAK5117340.1"/>
    </source>
</evidence>
<dbReference type="Pfam" id="PF05199">
    <property type="entry name" value="GMC_oxred_C"/>
    <property type="match status" value="1"/>
</dbReference>
<feature type="binding site" evidence="3">
    <location>
        <position position="260"/>
    </location>
    <ligand>
        <name>FAD</name>
        <dbReference type="ChEBI" id="CHEBI:57692"/>
    </ligand>
</feature>
<proteinExistence type="inferred from homology"/>
<dbReference type="GO" id="GO:0044550">
    <property type="term" value="P:secondary metabolite biosynthetic process"/>
    <property type="evidence" value="ECO:0007669"/>
    <property type="project" value="TreeGrafter"/>
</dbReference>